<dbReference type="EMBL" id="KZ857409">
    <property type="protein sequence ID" value="RDX48792.1"/>
    <property type="molecule type" value="Genomic_DNA"/>
</dbReference>
<evidence type="ECO:0000256" key="4">
    <source>
        <dbReference type="ARBA" id="ARBA00047960"/>
    </source>
</evidence>
<organism evidence="9 10">
    <name type="scientific">Lentinus brumalis</name>
    <dbReference type="NCBI Taxonomy" id="2498619"/>
    <lineage>
        <taxon>Eukaryota</taxon>
        <taxon>Fungi</taxon>
        <taxon>Dikarya</taxon>
        <taxon>Basidiomycota</taxon>
        <taxon>Agaricomycotina</taxon>
        <taxon>Agaricomycetes</taxon>
        <taxon>Polyporales</taxon>
        <taxon>Polyporaceae</taxon>
        <taxon>Lentinus</taxon>
    </lineage>
</organism>
<evidence type="ECO:0000256" key="5">
    <source>
        <dbReference type="ARBA" id="ARBA00060024"/>
    </source>
</evidence>
<dbReference type="SFLD" id="SFLDS00019">
    <property type="entry name" value="Glutathione_Transferase_(cytos"/>
    <property type="match status" value="1"/>
</dbReference>
<dbReference type="PROSITE" id="PS50405">
    <property type="entry name" value="GST_CTER"/>
    <property type="match status" value="1"/>
</dbReference>
<dbReference type="SFLD" id="SFLDG01151">
    <property type="entry name" value="Main.2:_Nu-like"/>
    <property type="match status" value="1"/>
</dbReference>
<sequence>MSHGKQFTLYTHKLGPNGWRVAYVLEELGLTYESVYLDIPSGEHKRAPYTDINPNGRIPALIDHHNGDFTIWESGAIIVYLMDKYDTAKRVSVADEKERYQLLQWLFFQTSGQGPYFGQLFWFMRYHPEKVPSAIERYQKEILRVFSVLDGVLAKAPGGYLVGGKPTVADLSFLPWNNIAIRFGFDGVEGVDIPKQYPALYAWHQRLLEREPVKKLLAVQAKFAQEGA</sequence>
<comment type="similarity">
    <text evidence="1 6">Belongs to the GST superfamily.</text>
</comment>
<dbReference type="InterPro" id="IPR040079">
    <property type="entry name" value="Glutathione_S-Trfase"/>
</dbReference>
<dbReference type="PANTHER" id="PTHR44051">
    <property type="entry name" value="GLUTATHIONE S-TRANSFERASE-RELATED"/>
    <property type="match status" value="1"/>
</dbReference>
<feature type="domain" description="GST C-terminal" evidence="8">
    <location>
        <begin position="95"/>
        <end position="228"/>
    </location>
</feature>
<dbReference type="Pfam" id="PF00043">
    <property type="entry name" value="GST_C"/>
    <property type="match status" value="1"/>
</dbReference>
<evidence type="ECO:0000256" key="6">
    <source>
        <dbReference type="RuleBase" id="RU003494"/>
    </source>
</evidence>
<gene>
    <name evidence="9" type="ORF">OH76DRAFT_1483591</name>
</gene>
<dbReference type="CDD" id="cd03048">
    <property type="entry name" value="GST_N_Ure2p_like"/>
    <property type="match status" value="1"/>
</dbReference>
<dbReference type="PANTHER" id="PTHR44051:SF3">
    <property type="entry name" value="TRANSCRIPTIONAL REGULATOR URE2"/>
    <property type="match status" value="1"/>
</dbReference>
<evidence type="ECO:0000256" key="2">
    <source>
        <dbReference type="ARBA" id="ARBA00012452"/>
    </source>
</evidence>
<dbReference type="AlphaFoldDB" id="A0A371D8G7"/>
<comment type="catalytic activity">
    <reaction evidence="4">
        <text>RX + glutathione = an S-substituted glutathione + a halide anion + H(+)</text>
        <dbReference type="Rhea" id="RHEA:16437"/>
        <dbReference type="ChEBI" id="CHEBI:15378"/>
        <dbReference type="ChEBI" id="CHEBI:16042"/>
        <dbReference type="ChEBI" id="CHEBI:17792"/>
        <dbReference type="ChEBI" id="CHEBI:57925"/>
        <dbReference type="ChEBI" id="CHEBI:90779"/>
        <dbReference type="EC" id="2.5.1.18"/>
    </reaction>
</comment>
<dbReference type="InterPro" id="IPR010987">
    <property type="entry name" value="Glutathione-S-Trfase_C-like"/>
</dbReference>
<dbReference type="STRING" id="139420.A0A371D8G7"/>
<dbReference type="OrthoDB" id="422574at2759"/>
<dbReference type="InterPro" id="IPR036282">
    <property type="entry name" value="Glutathione-S-Trfase_C_sf"/>
</dbReference>
<evidence type="ECO:0000313" key="10">
    <source>
        <dbReference type="Proteomes" id="UP000256964"/>
    </source>
</evidence>
<dbReference type="PROSITE" id="PS50404">
    <property type="entry name" value="GST_NTER"/>
    <property type="match status" value="1"/>
</dbReference>
<reference evidence="9 10" key="1">
    <citation type="journal article" date="2018" name="Biotechnol. Biofuels">
        <title>Integrative visual omics of the white-rot fungus Polyporus brumalis exposes the biotechnological potential of its oxidative enzymes for delignifying raw plant biomass.</title>
        <authorList>
            <person name="Miyauchi S."/>
            <person name="Rancon A."/>
            <person name="Drula E."/>
            <person name="Hage H."/>
            <person name="Chaduli D."/>
            <person name="Favel A."/>
            <person name="Grisel S."/>
            <person name="Henrissat B."/>
            <person name="Herpoel-Gimbert I."/>
            <person name="Ruiz-Duenas F.J."/>
            <person name="Chevret D."/>
            <person name="Hainaut M."/>
            <person name="Lin J."/>
            <person name="Wang M."/>
            <person name="Pangilinan J."/>
            <person name="Lipzen A."/>
            <person name="Lesage-Meessen L."/>
            <person name="Navarro D."/>
            <person name="Riley R."/>
            <person name="Grigoriev I.V."/>
            <person name="Zhou S."/>
            <person name="Raouche S."/>
            <person name="Rosso M.N."/>
        </authorList>
    </citation>
    <scope>NUCLEOTIDE SEQUENCE [LARGE SCALE GENOMIC DNA]</scope>
    <source>
        <strain evidence="9 10">BRFM 1820</strain>
    </source>
</reference>
<accession>A0A371D8G7</accession>
<dbReference type="InterPro" id="IPR004046">
    <property type="entry name" value="GST_C"/>
</dbReference>
<evidence type="ECO:0000259" key="7">
    <source>
        <dbReference type="PROSITE" id="PS50404"/>
    </source>
</evidence>
<protein>
    <recommendedName>
        <fullName evidence="2">glutathione transferase</fullName>
        <ecNumber evidence="2">2.5.1.18</ecNumber>
    </recommendedName>
</protein>
<dbReference type="SFLD" id="SFLDG00358">
    <property type="entry name" value="Main_(cytGST)"/>
    <property type="match status" value="1"/>
</dbReference>
<dbReference type="GO" id="GO:0004364">
    <property type="term" value="F:glutathione transferase activity"/>
    <property type="evidence" value="ECO:0007669"/>
    <property type="project" value="UniProtKB-EC"/>
</dbReference>
<keyword evidence="3" id="KW-0808">Transferase</keyword>
<dbReference type="SUPFAM" id="SSF47616">
    <property type="entry name" value="GST C-terminal domain-like"/>
    <property type="match status" value="1"/>
</dbReference>
<proteinExistence type="inferred from homology"/>
<comment type="function">
    <text evidence="5">Involved in the oxidative stress response and detoxification.</text>
</comment>
<keyword evidence="10" id="KW-1185">Reference proteome</keyword>
<feature type="domain" description="GST N-terminal" evidence="7">
    <location>
        <begin position="5"/>
        <end position="89"/>
    </location>
</feature>
<dbReference type="GO" id="GO:0005634">
    <property type="term" value="C:nucleus"/>
    <property type="evidence" value="ECO:0007669"/>
    <property type="project" value="UniProtKB-ARBA"/>
</dbReference>
<dbReference type="Gene3D" id="1.20.1050.130">
    <property type="match status" value="1"/>
</dbReference>
<name>A0A371D8G7_9APHY</name>
<evidence type="ECO:0000256" key="3">
    <source>
        <dbReference type="ARBA" id="ARBA00022679"/>
    </source>
</evidence>
<dbReference type="Pfam" id="PF02798">
    <property type="entry name" value="GST_N"/>
    <property type="match status" value="1"/>
</dbReference>
<evidence type="ECO:0000256" key="1">
    <source>
        <dbReference type="ARBA" id="ARBA00007409"/>
    </source>
</evidence>
<dbReference type="Proteomes" id="UP000256964">
    <property type="component" value="Unassembled WGS sequence"/>
</dbReference>
<evidence type="ECO:0000313" key="9">
    <source>
        <dbReference type="EMBL" id="RDX48792.1"/>
    </source>
</evidence>
<dbReference type="FunFam" id="1.20.1050.130:FF:000016">
    <property type="entry name" value="Glutathione S-transferase 1"/>
    <property type="match status" value="1"/>
</dbReference>
<dbReference type="InterPro" id="IPR004045">
    <property type="entry name" value="Glutathione_S-Trfase_N"/>
</dbReference>
<dbReference type="GO" id="GO:0005737">
    <property type="term" value="C:cytoplasm"/>
    <property type="evidence" value="ECO:0007669"/>
    <property type="project" value="UniProtKB-ARBA"/>
</dbReference>
<dbReference type="SUPFAM" id="SSF52833">
    <property type="entry name" value="Thioredoxin-like"/>
    <property type="match status" value="1"/>
</dbReference>
<dbReference type="EC" id="2.5.1.18" evidence="2"/>
<evidence type="ECO:0000259" key="8">
    <source>
        <dbReference type="PROSITE" id="PS50405"/>
    </source>
</evidence>
<dbReference type="InterPro" id="IPR036249">
    <property type="entry name" value="Thioredoxin-like_sf"/>
</dbReference>